<evidence type="ECO:0000313" key="2">
    <source>
        <dbReference type="Proteomes" id="UP000199400"/>
    </source>
</evidence>
<dbReference type="STRING" id="54.SAMN02745121_03161"/>
<organism evidence="1 2">
    <name type="scientific">Nannocystis exedens</name>
    <dbReference type="NCBI Taxonomy" id="54"/>
    <lineage>
        <taxon>Bacteria</taxon>
        <taxon>Pseudomonadati</taxon>
        <taxon>Myxococcota</taxon>
        <taxon>Polyangia</taxon>
        <taxon>Nannocystales</taxon>
        <taxon>Nannocystaceae</taxon>
        <taxon>Nannocystis</taxon>
    </lineage>
</organism>
<reference evidence="2" key="1">
    <citation type="submission" date="2016-10" db="EMBL/GenBank/DDBJ databases">
        <authorList>
            <person name="Varghese N."/>
            <person name="Submissions S."/>
        </authorList>
    </citation>
    <scope>NUCLEOTIDE SEQUENCE [LARGE SCALE GENOMIC DNA]</scope>
    <source>
        <strain evidence="2">ATCC 25963</strain>
    </source>
</reference>
<dbReference type="Proteomes" id="UP000199400">
    <property type="component" value="Unassembled WGS sequence"/>
</dbReference>
<keyword evidence="2" id="KW-1185">Reference proteome</keyword>
<accession>A0A1I1Y4Z4</accession>
<name>A0A1I1Y4Z4_9BACT</name>
<proteinExistence type="predicted"/>
<dbReference type="AlphaFoldDB" id="A0A1I1Y4Z4"/>
<sequence length="89" mass="10425">MRREKVPACVHPETYKYFLDRDAVIPTWQRLAARWGEPRHNTSFRTMEIAAPRFTLRSTVLGNPITVLRRRECTADDVAELHALLGYRE</sequence>
<dbReference type="EMBL" id="FOMX01000009">
    <property type="protein sequence ID" value="SFE14489.1"/>
    <property type="molecule type" value="Genomic_DNA"/>
</dbReference>
<gene>
    <name evidence="1" type="ORF">SAMN02745121_03161</name>
</gene>
<dbReference type="OrthoDB" id="5524755at2"/>
<protein>
    <submittedName>
        <fullName evidence="1">Uncharacterized protein</fullName>
    </submittedName>
</protein>
<evidence type="ECO:0000313" key="1">
    <source>
        <dbReference type="EMBL" id="SFE14489.1"/>
    </source>
</evidence>
<dbReference type="RefSeq" id="WP_096329807.1">
    <property type="nucleotide sequence ID" value="NZ_FOMX01000009.1"/>
</dbReference>